<dbReference type="InterPro" id="IPR017390">
    <property type="entry name" value="Ubiquitinyl_hydrolase_UCH37"/>
</dbReference>
<organism evidence="13 14">
    <name type="scientific">Filobasidium floriforme</name>
    <dbReference type="NCBI Taxonomy" id="5210"/>
    <lineage>
        <taxon>Eukaryota</taxon>
        <taxon>Fungi</taxon>
        <taxon>Dikarya</taxon>
        <taxon>Basidiomycota</taxon>
        <taxon>Agaricomycotina</taxon>
        <taxon>Tremellomycetes</taxon>
        <taxon>Filobasidiales</taxon>
        <taxon>Filobasidiaceae</taxon>
        <taxon>Filobasidium</taxon>
    </lineage>
</organism>
<feature type="active site" description="Proton donor" evidence="8 10">
    <location>
        <position position="191"/>
    </location>
</feature>
<dbReference type="SUPFAM" id="SSF54001">
    <property type="entry name" value="Cysteine proteinases"/>
    <property type="match status" value="1"/>
</dbReference>
<evidence type="ECO:0000313" key="13">
    <source>
        <dbReference type="EMBL" id="KAG7528379.1"/>
    </source>
</evidence>
<comment type="similarity">
    <text evidence="2 7 10">Belongs to the peptidase C12 family.</text>
</comment>
<keyword evidence="4 7" id="KW-0833">Ubl conjugation pathway</keyword>
<feature type="domain" description="UCH catalytic" evidence="12">
    <location>
        <begin position="7"/>
        <end position="253"/>
    </location>
</feature>
<dbReference type="InterPro" id="IPR001578">
    <property type="entry name" value="Peptidase_C12_UCH"/>
</dbReference>
<keyword evidence="6 7" id="KW-0788">Thiol protease</keyword>
<feature type="site" description="Transition state stabilizer" evidence="10">
    <location>
        <position position="100"/>
    </location>
</feature>
<evidence type="ECO:0000256" key="11">
    <source>
        <dbReference type="SAM" id="MobiDB-lite"/>
    </source>
</evidence>
<evidence type="ECO:0000256" key="3">
    <source>
        <dbReference type="ARBA" id="ARBA00022670"/>
    </source>
</evidence>
<dbReference type="Pfam" id="PF18031">
    <property type="entry name" value="UCH_C"/>
    <property type="match status" value="1"/>
</dbReference>
<dbReference type="PANTHER" id="PTHR10589:SF16">
    <property type="entry name" value="UBIQUITIN CARBOXYL-TERMINAL HYDROLASE ISOZYME L5"/>
    <property type="match status" value="1"/>
</dbReference>
<evidence type="ECO:0000256" key="5">
    <source>
        <dbReference type="ARBA" id="ARBA00022801"/>
    </source>
</evidence>
<dbReference type="InterPro" id="IPR041507">
    <property type="entry name" value="UCH_C"/>
</dbReference>
<proteinExistence type="inferred from homology"/>
<keyword evidence="5 7" id="KW-0378">Hydrolase</keyword>
<gene>
    <name evidence="13" type="ORF">FFLO_06195</name>
</gene>
<feature type="site" description="Important for enzyme activity" evidence="9 10">
    <location>
        <position position="206"/>
    </location>
</feature>
<protein>
    <recommendedName>
        <fullName evidence="7">Ubiquitin carboxyl-terminal hydrolase</fullName>
        <ecNumber evidence="7">3.4.19.12</ecNumber>
    </recommendedName>
</protein>
<dbReference type="EC" id="3.4.19.12" evidence="7"/>
<evidence type="ECO:0000256" key="6">
    <source>
        <dbReference type="ARBA" id="ARBA00022807"/>
    </source>
</evidence>
<evidence type="ECO:0000256" key="9">
    <source>
        <dbReference type="PIRSR" id="PIRSR038120-2"/>
    </source>
</evidence>
<comment type="catalytic activity">
    <reaction evidence="1 7 10">
        <text>Thiol-dependent hydrolysis of ester, thioester, amide, peptide and isopeptide bonds formed by the C-terminal Gly of ubiquitin (a 76-residue protein attached to proteins as an intracellular targeting signal).</text>
        <dbReference type="EC" id="3.4.19.12"/>
    </reaction>
</comment>
<feature type="active site" description="Nucleophile" evidence="8 10">
    <location>
        <position position="106"/>
    </location>
</feature>
<sequence>MAEDESGWSLTESDPLVFTQLLQEIGVRGLQVDDLYSLDPETLESLQPIHALIFLFKWVAPTETSDAEKKEENDAASKKVGGQLVSLEESQDCGVYFANQVINNACATIATVNAVMNITPQEAANDAETIAHGAELDNLASFGAGMDAMTLGHILGQSELLRTTHNSFSNSSPFSISRDATSDKEKEDAYHFIAYVPKMGCVWELDGLKSGAVRHGSCEEGEGWVKKATEVIQERIGTYPPGSLMFNLLAIRSAAIPRLERLIASSDTPSSVIPQLQENLLQEQEKLHRMKLENGLRRSNSVGMILECLKQMSKEKVQGDAGKSRLEEAMEKARVIGNEKREKRMKGMDVD</sequence>
<evidence type="ECO:0000256" key="8">
    <source>
        <dbReference type="PIRSR" id="PIRSR038120-1"/>
    </source>
</evidence>
<dbReference type="Pfam" id="PF01088">
    <property type="entry name" value="Peptidase_C12"/>
    <property type="match status" value="1"/>
</dbReference>
<dbReference type="Gene3D" id="3.40.532.10">
    <property type="entry name" value="Peptidase C12, ubiquitin carboxyl-terminal hydrolase"/>
    <property type="match status" value="1"/>
</dbReference>
<dbReference type="GO" id="GO:0016579">
    <property type="term" value="P:protein deubiquitination"/>
    <property type="evidence" value="ECO:0007669"/>
    <property type="project" value="InterPro"/>
</dbReference>
<evidence type="ECO:0000313" key="14">
    <source>
        <dbReference type="Proteomes" id="UP000812966"/>
    </source>
</evidence>
<keyword evidence="3 7" id="KW-0645">Protease</keyword>
<evidence type="ECO:0000256" key="4">
    <source>
        <dbReference type="ARBA" id="ARBA00022786"/>
    </source>
</evidence>
<reference evidence="13" key="1">
    <citation type="submission" date="2020-04" db="EMBL/GenBank/DDBJ databases">
        <title>Analysis of mating type loci in Filobasidium floriforme.</title>
        <authorList>
            <person name="Nowrousian M."/>
        </authorList>
    </citation>
    <scope>NUCLEOTIDE SEQUENCE</scope>
    <source>
        <strain evidence="13">CBS 6242</strain>
    </source>
</reference>
<evidence type="ECO:0000256" key="7">
    <source>
        <dbReference type="PIRNR" id="PIRNR038120"/>
    </source>
</evidence>
<dbReference type="PROSITE" id="PS52048">
    <property type="entry name" value="UCH_DOMAIN"/>
    <property type="match status" value="1"/>
</dbReference>
<comment type="caution">
    <text evidence="13">The sequence shown here is derived from an EMBL/GenBank/DDBJ whole genome shotgun (WGS) entry which is preliminary data.</text>
</comment>
<dbReference type="Proteomes" id="UP000812966">
    <property type="component" value="Unassembled WGS sequence"/>
</dbReference>
<dbReference type="PIRSF" id="PIRSF038120">
    <property type="entry name" value="Ubiquitinyl_hydrolase_UCH37"/>
    <property type="match status" value="1"/>
</dbReference>
<dbReference type="PANTHER" id="PTHR10589">
    <property type="entry name" value="UBIQUITIN CARBOXYL-TERMINAL HYDROLASE"/>
    <property type="match status" value="1"/>
</dbReference>
<name>A0A8K0JGR7_9TREE</name>
<evidence type="ECO:0000256" key="1">
    <source>
        <dbReference type="ARBA" id="ARBA00000707"/>
    </source>
</evidence>
<keyword evidence="14" id="KW-1185">Reference proteome</keyword>
<dbReference type="GO" id="GO:0006511">
    <property type="term" value="P:ubiquitin-dependent protein catabolic process"/>
    <property type="evidence" value="ECO:0007669"/>
    <property type="project" value="UniProtKB-UniRule"/>
</dbReference>
<evidence type="ECO:0000256" key="2">
    <source>
        <dbReference type="ARBA" id="ARBA00009326"/>
    </source>
</evidence>
<dbReference type="GO" id="GO:0005737">
    <property type="term" value="C:cytoplasm"/>
    <property type="evidence" value="ECO:0007669"/>
    <property type="project" value="TreeGrafter"/>
</dbReference>
<dbReference type="GO" id="GO:0004843">
    <property type="term" value="F:cysteine-type deubiquitinase activity"/>
    <property type="evidence" value="ECO:0007669"/>
    <property type="project" value="UniProtKB-UniRule"/>
</dbReference>
<dbReference type="EMBL" id="JABELV010000187">
    <property type="protein sequence ID" value="KAG7528379.1"/>
    <property type="molecule type" value="Genomic_DNA"/>
</dbReference>
<accession>A0A8K0JGR7</accession>
<dbReference type="InterPro" id="IPR038765">
    <property type="entry name" value="Papain-like_cys_pep_sf"/>
</dbReference>
<dbReference type="AlphaFoldDB" id="A0A8K0JGR7"/>
<feature type="region of interest" description="Disordered" evidence="11">
    <location>
        <begin position="317"/>
        <end position="351"/>
    </location>
</feature>
<evidence type="ECO:0000259" key="12">
    <source>
        <dbReference type="PROSITE" id="PS52048"/>
    </source>
</evidence>
<dbReference type="InterPro" id="IPR036959">
    <property type="entry name" value="Peptidase_C12_UCH_sf"/>
</dbReference>
<evidence type="ECO:0000256" key="10">
    <source>
        <dbReference type="PROSITE-ProRule" id="PRU01393"/>
    </source>
</evidence>